<organism evidence="2 3">
    <name type="scientific">Cryptolaemus montrouzieri</name>
    <dbReference type="NCBI Taxonomy" id="559131"/>
    <lineage>
        <taxon>Eukaryota</taxon>
        <taxon>Metazoa</taxon>
        <taxon>Ecdysozoa</taxon>
        <taxon>Arthropoda</taxon>
        <taxon>Hexapoda</taxon>
        <taxon>Insecta</taxon>
        <taxon>Pterygota</taxon>
        <taxon>Neoptera</taxon>
        <taxon>Endopterygota</taxon>
        <taxon>Coleoptera</taxon>
        <taxon>Polyphaga</taxon>
        <taxon>Cucujiformia</taxon>
        <taxon>Coccinelloidea</taxon>
        <taxon>Coccinellidae</taxon>
        <taxon>Scymninae</taxon>
        <taxon>Scymnini</taxon>
        <taxon>Cryptolaemus</taxon>
    </lineage>
</organism>
<evidence type="ECO:0000313" key="2">
    <source>
        <dbReference type="EMBL" id="KAL3282650.1"/>
    </source>
</evidence>
<dbReference type="Proteomes" id="UP001516400">
    <property type="component" value="Unassembled WGS sequence"/>
</dbReference>
<accession>A0ABD2NWT3</accession>
<feature type="region of interest" description="Disordered" evidence="1">
    <location>
        <begin position="127"/>
        <end position="154"/>
    </location>
</feature>
<feature type="compositionally biased region" description="Polar residues" evidence="1">
    <location>
        <begin position="140"/>
        <end position="154"/>
    </location>
</feature>
<evidence type="ECO:0000313" key="3">
    <source>
        <dbReference type="Proteomes" id="UP001516400"/>
    </source>
</evidence>
<dbReference type="AlphaFoldDB" id="A0ABD2NWT3"/>
<proteinExistence type="predicted"/>
<sequence>MASSDEQGLDRRSANIIKNCDISEKVCNYCDKKLIDFMQCIKCDEYFHPSCLVRAANKKSSSCRHDSVKTQDEIETEDISDDIRVENKFMNMQVKYLTTFLKEVQCKNRILIDNNQLLLEKIRNHENNESKQNSKRKKNWINTEKTLQDNLTKT</sequence>
<gene>
    <name evidence="2" type="ORF">HHI36_005825</name>
</gene>
<evidence type="ECO:0000256" key="1">
    <source>
        <dbReference type="SAM" id="MobiDB-lite"/>
    </source>
</evidence>
<protein>
    <submittedName>
        <fullName evidence="2">Uncharacterized protein</fullName>
    </submittedName>
</protein>
<comment type="caution">
    <text evidence="2">The sequence shown here is derived from an EMBL/GenBank/DDBJ whole genome shotgun (WGS) entry which is preliminary data.</text>
</comment>
<dbReference type="EMBL" id="JABFTP020000144">
    <property type="protein sequence ID" value="KAL3282650.1"/>
    <property type="molecule type" value="Genomic_DNA"/>
</dbReference>
<name>A0ABD2NWT3_9CUCU</name>
<reference evidence="2 3" key="1">
    <citation type="journal article" date="2021" name="BMC Biol.">
        <title>Horizontally acquired antibacterial genes associated with adaptive radiation of ladybird beetles.</title>
        <authorList>
            <person name="Li H.S."/>
            <person name="Tang X.F."/>
            <person name="Huang Y.H."/>
            <person name="Xu Z.Y."/>
            <person name="Chen M.L."/>
            <person name="Du X.Y."/>
            <person name="Qiu B.Y."/>
            <person name="Chen P.T."/>
            <person name="Zhang W."/>
            <person name="Slipinski A."/>
            <person name="Escalona H.E."/>
            <person name="Waterhouse R.M."/>
            <person name="Zwick A."/>
            <person name="Pang H."/>
        </authorList>
    </citation>
    <scope>NUCLEOTIDE SEQUENCE [LARGE SCALE GENOMIC DNA]</scope>
    <source>
        <strain evidence="2">SYSU2018</strain>
    </source>
</reference>
<keyword evidence="3" id="KW-1185">Reference proteome</keyword>